<evidence type="ECO:0000313" key="8">
    <source>
        <dbReference type="EMBL" id="GGM86824.1"/>
    </source>
</evidence>
<evidence type="ECO:0000256" key="4">
    <source>
        <dbReference type="ARBA" id="ARBA00023136"/>
    </source>
</evidence>
<organism evidence="8 9">
    <name type="scientific">Terrabacter tumescens</name>
    <dbReference type="NCBI Taxonomy" id="60443"/>
    <lineage>
        <taxon>Bacteria</taxon>
        <taxon>Bacillati</taxon>
        <taxon>Actinomycetota</taxon>
        <taxon>Actinomycetes</taxon>
        <taxon>Micrococcales</taxon>
        <taxon>Intrasporangiaceae</taxon>
        <taxon>Terrabacter</taxon>
    </lineage>
</organism>
<dbReference type="NCBIfam" id="TIGR02228">
    <property type="entry name" value="sigpep_I_arch"/>
    <property type="match status" value="1"/>
</dbReference>
<dbReference type="EMBL" id="BMNZ01000002">
    <property type="protein sequence ID" value="GGM86824.1"/>
    <property type="molecule type" value="Genomic_DNA"/>
</dbReference>
<feature type="compositionally biased region" description="Low complexity" evidence="6">
    <location>
        <begin position="1"/>
        <end position="14"/>
    </location>
</feature>
<keyword evidence="3 7" id="KW-1133">Transmembrane helix</keyword>
<accession>A0ABQ2HN56</accession>
<feature type="compositionally biased region" description="Basic and acidic residues" evidence="6">
    <location>
        <begin position="199"/>
        <end position="211"/>
    </location>
</feature>
<dbReference type="RefSeq" id="WP_081920460.1">
    <property type="nucleotide sequence ID" value="NZ_BMNZ01000002.1"/>
</dbReference>
<sequence length="221" mass="22885">MSTAVHAGAAAGTADQRPGHAVGASAPTARRRSLRGAALLGNLGVIALLLMTVAYVLPSLLGFQRYVITGGSMTGTYDKGSVVFDKVVPVGELRVGDVITYVPPASSGVTNLVTHRIVSAEPGSAGTVYQTKGDANPSIDPWTFTLDRGEQAVVDFAVPHIGWVLLYLADPGHRKLLIGIPAGLIALLSVLEALRNARREKGTGRPGDETASRPTGVTTAP</sequence>
<dbReference type="InterPro" id="IPR036286">
    <property type="entry name" value="LexA/Signal_pep-like_sf"/>
</dbReference>
<evidence type="ECO:0000256" key="6">
    <source>
        <dbReference type="SAM" id="MobiDB-lite"/>
    </source>
</evidence>
<feature type="compositionally biased region" description="Polar residues" evidence="6">
    <location>
        <begin position="212"/>
        <end position="221"/>
    </location>
</feature>
<dbReference type="EC" id="3.4.21.89" evidence="5"/>
<comment type="caution">
    <text evidence="8">The sequence shown here is derived from an EMBL/GenBank/DDBJ whole genome shotgun (WGS) entry which is preliminary data.</text>
</comment>
<dbReference type="Proteomes" id="UP000623461">
    <property type="component" value="Unassembled WGS sequence"/>
</dbReference>
<evidence type="ECO:0000256" key="3">
    <source>
        <dbReference type="ARBA" id="ARBA00022989"/>
    </source>
</evidence>
<proteinExistence type="predicted"/>
<evidence type="ECO:0000256" key="7">
    <source>
        <dbReference type="SAM" id="Phobius"/>
    </source>
</evidence>
<evidence type="ECO:0000256" key="5">
    <source>
        <dbReference type="NCBIfam" id="TIGR02228"/>
    </source>
</evidence>
<feature type="region of interest" description="Disordered" evidence="6">
    <location>
        <begin position="1"/>
        <end position="27"/>
    </location>
</feature>
<dbReference type="InterPro" id="IPR001733">
    <property type="entry name" value="Peptidase_S26B"/>
</dbReference>
<dbReference type="SUPFAM" id="SSF51306">
    <property type="entry name" value="LexA/Signal peptidase"/>
    <property type="match status" value="1"/>
</dbReference>
<evidence type="ECO:0000313" key="9">
    <source>
        <dbReference type="Proteomes" id="UP000623461"/>
    </source>
</evidence>
<dbReference type="InterPro" id="IPR019533">
    <property type="entry name" value="Peptidase_S26"/>
</dbReference>
<comment type="subcellular location">
    <subcellularLocation>
        <location evidence="1">Membrane</location>
    </subcellularLocation>
</comment>
<feature type="transmembrane region" description="Helical" evidence="7">
    <location>
        <begin position="37"/>
        <end position="57"/>
    </location>
</feature>
<evidence type="ECO:0000256" key="2">
    <source>
        <dbReference type="ARBA" id="ARBA00022692"/>
    </source>
</evidence>
<name>A0ABQ2HN56_9MICO</name>
<keyword evidence="9" id="KW-1185">Reference proteome</keyword>
<feature type="region of interest" description="Disordered" evidence="6">
    <location>
        <begin position="199"/>
        <end position="221"/>
    </location>
</feature>
<reference evidence="9" key="1">
    <citation type="journal article" date="2019" name="Int. J. Syst. Evol. Microbiol.">
        <title>The Global Catalogue of Microorganisms (GCM) 10K type strain sequencing project: providing services to taxonomists for standard genome sequencing and annotation.</title>
        <authorList>
            <consortium name="The Broad Institute Genomics Platform"/>
            <consortium name="The Broad Institute Genome Sequencing Center for Infectious Disease"/>
            <person name="Wu L."/>
            <person name="Ma J."/>
        </authorList>
    </citation>
    <scope>NUCLEOTIDE SEQUENCE [LARGE SCALE GENOMIC DNA]</scope>
    <source>
        <strain evidence="9">JCM 1365</strain>
    </source>
</reference>
<dbReference type="CDD" id="cd06530">
    <property type="entry name" value="S26_SPase_I"/>
    <property type="match status" value="1"/>
</dbReference>
<gene>
    <name evidence="8" type="ORF">GCM10009721_09520</name>
</gene>
<keyword evidence="4 7" id="KW-0472">Membrane</keyword>
<keyword evidence="2 7" id="KW-0812">Transmembrane</keyword>
<evidence type="ECO:0000256" key="1">
    <source>
        <dbReference type="ARBA" id="ARBA00004370"/>
    </source>
</evidence>
<protein>
    <recommendedName>
        <fullName evidence="5">Signal peptidase I</fullName>
        <ecNumber evidence="5">3.4.21.89</ecNumber>
    </recommendedName>
</protein>